<name>A0A940N2V1_9PROT</name>
<dbReference type="EMBL" id="JAGIZA010000018">
    <property type="protein sequence ID" value="MBP0495564.1"/>
    <property type="molecule type" value="Genomic_DNA"/>
</dbReference>
<keyword evidence="1" id="KW-0732">Signal</keyword>
<evidence type="ECO:0000256" key="1">
    <source>
        <dbReference type="SAM" id="SignalP"/>
    </source>
</evidence>
<feature type="signal peptide" evidence="1">
    <location>
        <begin position="1"/>
        <end position="20"/>
    </location>
</feature>
<dbReference type="RefSeq" id="WP_209376359.1">
    <property type="nucleotide sequence ID" value="NZ_JAGIZA010000018.1"/>
</dbReference>
<keyword evidence="3" id="KW-1185">Reference proteome</keyword>
<dbReference type="InterPro" id="IPR049973">
    <property type="entry name" value="STY0301-like"/>
</dbReference>
<protein>
    <submittedName>
        <fullName evidence="2">Uncharacterized protein</fullName>
    </submittedName>
</protein>
<reference evidence="2" key="1">
    <citation type="submission" date="2021-03" db="EMBL/GenBank/DDBJ databases">
        <authorList>
            <person name="So Y."/>
        </authorList>
    </citation>
    <scope>NUCLEOTIDE SEQUENCE</scope>
    <source>
        <strain evidence="2">SG15</strain>
    </source>
</reference>
<accession>A0A940N2V1</accession>
<evidence type="ECO:0000313" key="2">
    <source>
        <dbReference type="EMBL" id="MBP0495564.1"/>
    </source>
</evidence>
<evidence type="ECO:0000313" key="3">
    <source>
        <dbReference type="Proteomes" id="UP000677537"/>
    </source>
</evidence>
<organism evidence="2 3">
    <name type="scientific">Roseomonas indoligenes</name>
    <dbReference type="NCBI Taxonomy" id="2820811"/>
    <lineage>
        <taxon>Bacteria</taxon>
        <taxon>Pseudomonadati</taxon>
        <taxon>Pseudomonadota</taxon>
        <taxon>Alphaproteobacteria</taxon>
        <taxon>Acetobacterales</taxon>
        <taxon>Roseomonadaceae</taxon>
        <taxon>Roseomonas</taxon>
    </lineage>
</organism>
<gene>
    <name evidence="2" type="ORF">J5Y10_22450</name>
</gene>
<dbReference type="AlphaFoldDB" id="A0A940N2V1"/>
<dbReference type="NCBIfam" id="NF042415">
    <property type="entry name" value="STY0301_fam"/>
    <property type="match status" value="1"/>
</dbReference>
<sequence length="113" mass="12081">MRSLFLAVLVLVLLPAAAGAAVLCPAMQDGRPLREVTLFDGPPAELASLVPDQRGRRVTWDVAYIRQAGRAAYLVCGYDRVTRKLEAEVPARARQCGFTSAPGGRIAGAVECQ</sequence>
<proteinExistence type="predicted"/>
<comment type="caution">
    <text evidence="2">The sequence shown here is derived from an EMBL/GenBank/DDBJ whole genome shotgun (WGS) entry which is preliminary data.</text>
</comment>
<dbReference type="Proteomes" id="UP000677537">
    <property type="component" value="Unassembled WGS sequence"/>
</dbReference>
<feature type="chain" id="PRO_5036829307" evidence="1">
    <location>
        <begin position="21"/>
        <end position="113"/>
    </location>
</feature>